<dbReference type="Proteomes" id="UP000725002">
    <property type="component" value="Unassembled WGS sequence"/>
</dbReference>
<sequence>MDGFITILTILILIVPAVAKFIEKTLVQAGKSDAAGKVRRFMEQTGDGGDGEPVRTGAGPVLDEPFPSVVFVPETEGHVTDCRDAGAEPAGTVPQELLEDGYRSIKDIVADRRKRQEPVSVSVQPAGEDRKIRIDPEKLILYSEIMKTKF</sequence>
<dbReference type="EMBL" id="JADILV010000073">
    <property type="protein sequence ID" value="MBO8484434.1"/>
    <property type="molecule type" value="Genomic_DNA"/>
</dbReference>
<evidence type="ECO:0000313" key="3">
    <source>
        <dbReference type="Proteomes" id="UP000725002"/>
    </source>
</evidence>
<name>A0A940IJ60_9BACT</name>
<comment type="caution">
    <text evidence="2">The sequence shown here is derived from an EMBL/GenBank/DDBJ whole genome shotgun (WGS) entry which is preliminary data.</text>
</comment>
<accession>A0A940IJ60</accession>
<organism evidence="2 3">
    <name type="scientific">Candidatus Cryptobacteroides avicola</name>
    <dbReference type="NCBI Taxonomy" id="2840757"/>
    <lineage>
        <taxon>Bacteria</taxon>
        <taxon>Pseudomonadati</taxon>
        <taxon>Bacteroidota</taxon>
        <taxon>Bacteroidia</taxon>
        <taxon>Bacteroidales</taxon>
        <taxon>Candidatus Cryptobacteroides</taxon>
    </lineage>
</organism>
<reference evidence="2" key="1">
    <citation type="submission" date="2020-10" db="EMBL/GenBank/DDBJ databases">
        <authorList>
            <person name="Gilroy R."/>
        </authorList>
    </citation>
    <scope>NUCLEOTIDE SEQUENCE</scope>
    <source>
        <strain evidence="2">G3-8215</strain>
    </source>
</reference>
<feature type="region of interest" description="Disordered" evidence="1">
    <location>
        <begin position="43"/>
        <end position="62"/>
    </location>
</feature>
<evidence type="ECO:0000313" key="2">
    <source>
        <dbReference type="EMBL" id="MBO8484434.1"/>
    </source>
</evidence>
<gene>
    <name evidence="2" type="ORF">IAB75_10055</name>
</gene>
<protein>
    <submittedName>
        <fullName evidence="2">Uncharacterized protein</fullName>
    </submittedName>
</protein>
<evidence type="ECO:0000256" key="1">
    <source>
        <dbReference type="SAM" id="MobiDB-lite"/>
    </source>
</evidence>
<proteinExistence type="predicted"/>
<dbReference type="AlphaFoldDB" id="A0A940IJ60"/>
<reference evidence="2" key="2">
    <citation type="journal article" date="2021" name="PeerJ">
        <title>Extensive microbial diversity within the chicken gut microbiome revealed by metagenomics and culture.</title>
        <authorList>
            <person name="Gilroy R."/>
            <person name="Ravi A."/>
            <person name="Getino M."/>
            <person name="Pursley I."/>
            <person name="Horton D.L."/>
            <person name="Alikhan N.F."/>
            <person name="Baker D."/>
            <person name="Gharbi K."/>
            <person name="Hall N."/>
            <person name="Watson M."/>
            <person name="Adriaenssens E.M."/>
            <person name="Foster-Nyarko E."/>
            <person name="Jarju S."/>
            <person name="Secka A."/>
            <person name="Antonio M."/>
            <person name="Oren A."/>
            <person name="Chaudhuri R.R."/>
            <person name="La Ragione R."/>
            <person name="Hildebrand F."/>
            <person name="Pallen M.J."/>
        </authorList>
    </citation>
    <scope>NUCLEOTIDE SEQUENCE</scope>
    <source>
        <strain evidence="2">G3-8215</strain>
    </source>
</reference>